<keyword evidence="4" id="KW-1185">Reference proteome</keyword>
<accession>A0AAE3JLM7</accession>
<keyword evidence="1" id="KW-1133">Transmembrane helix</keyword>
<dbReference type="InterPro" id="IPR006976">
    <property type="entry name" value="VanZ-like"/>
</dbReference>
<dbReference type="Proteomes" id="UP001199795">
    <property type="component" value="Unassembled WGS sequence"/>
</dbReference>
<gene>
    <name evidence="3" type="ORF">L3X37_08345</name>
</gene>
<evidence type="ECO:0000313" key="3">
    <source>
        <dbReference type="EMBL" id="MCF7568372.1"/>
    </source>
</evidence>
<name>A0AAE3JLM7_9FLAO</name>
<reference evidence="3" key="1">
    <citation type="submission" date="2022-01" db="EMBL/GenBank/DDBJ databases">
        <title>Draft genome sequence of Sabulilitoribacter arenilitoris KCTC 52401.</title>
        <authorList>
            <person name="Oh J.-S."/>
        </authorList>
    </citation>
    <scope>NUCLEOTIDE SEQUENCE</scope>
    <source>
        <strain evidence="3">HMF6543</strain>
    </source>
</reference>
<protein>
    <submittedName>
        <fullName evidence="3">VanZ family protein</fullName>
    </submittedName>
</protein>
<dbReference type="PANTHER" id="PTHR28008:SF1">
    <property type="entry name" value="DOMAIN PROTEIN, PUTATIVE (AFU_ORTHOLOGUE AFUA_3G10980)-RELATED"/>
    <property type="match status" value="1"/>
</dbReference>
<dbReference type="AlphaFoldDB" id="A0AAE3JLM7"/>
<comment type="caution">
    <text evidence="3">The sequence shown here is derived from an EMBL/GenBank/DDBJ whole genome shotgun (WGS) entry which is preliminary data.</text>
</comment>
<evidence type="ECO:0000256" key="1">
    <source>
        <dbReference type="SAM" id="Phobius"/>
    </source>
</evidence>
<keyword evidence="1" id="KW-0812">Transmembrane</keyword>
<feature type="domain" description="VanZ-like" evidence="2">
    <location>
        <begin position="31"/>
        <end position="116"/>
    </location>
</feature>
<feature type="transmembrane region" description="Helical" evidence="1">
    <location>
        <begin position="67"/>
        <end position="85"/>
    </location>
</feature>
<feature type="transmembrane region" description="Helical" evidence="1">
    <location>
        <begin position="97"/>
        <end position="116"/>
    </location>
</feature>
<evidence type="ECO:0000313" key="4">
    <source>
        <dbReference type="Proteomes" id="UP001199795"/>
    </source>
</evidence>
<feature type="transmembrane region" description="Helical" evidence="1">
    <location>
        <begin position="38"/>
        <end position="60"/>
    </location>
</feature>
<dbReference type="EMBL" id="JAKKDU010000008">
    <property type="protein sequence ID" value="MCF7568372.1"/>
    <property type="molecule type" value="Genomic_DNA"/>
</dbReference>
<sequence length="125" mass="14132">MLKKYALIIAIFYTLALALVSLVKINNLPNVGISHADKIFHFLVYSVLAFLWVNTFFFKFKCKKTKAILYATLFSIIFGIIIEVLQGSITASRHTDVYDAVANTLGVLIMMLILLINKKAYIKNI</sequence>
<dbReference type="PANTHER" id="PTHR28008">
    <property type="entry name" value="DOMAIN PROTEIN, PUTATIVE (AFU_ORTHOLOGUE AFUA_3G10980)-RELATED"/>
    <property type="match status" value="1"/>
</dbReference>
<dbReference type="NCBIfam" id="NF037970">
    <property type="entry name" value="vanZ_1"/>
    <property type="match status" value="1"/>
</dbReference>
<dbReference type="RefSeq" id="WP_369409885.1">
    <property type="nucleotide sequence ID" value="NZ_JAKKDU010000008.1"/>
</dbReference>
<keyword evidence="1" id="KW-0472">Membrane</keyword>
<evidence type="ECO:0000259" key="2">
    <source>
        <dbReference type="Pfam" id="PF04892"/>
    </source>
</evidence>
<organism evidence="3 4">
    <name type="scientific">Wocania arenilitoris</name>
    <dbReference type="NCBI Taxonomy" id="2044858"/>
    <lineage>
        <taxon>Bacteria</taxon>
        <taxon>Pseudomonadati</taxon>
        <taxon>Bacteroidota</taxon>
        <taxon>Flavobacteriia</taxon>
        <taxon>Flavobacteriales</taxon>
        <taxon>Flavobacteriaceae</taxon>
        <taxon>Wocania</taxon>
    </lineage>
</organism>
<dbReference type="Pfam" id="PF04892">
    <property type="entry name" value="VanZ"/>
    <property type="match status" value="1"/>
</dbReference>
<proteinExistence type="predicted"/>